<reference evidence="2 3" key="1">
    <citation type="submission" date="2024-05" db="EMBL/GenBank/DDBJ databases">
        <authorList>
            <person name="Wallberg A."/>
        </authorList>
    </citation>
    <scope>NUCLEOTIDE SEQUENCE [LARGE SCALE GENOMIC DNA]</scope>
</reference>
<comment type="caution">
    <text evidence="2">The sequence shown here is derived from an EMBL/GenBank/DDBJ whole genome shotgun (WGS) entry which is preliminary data.</text>
</comment>
<evidence type="ECO:0000313" key="2">
    <source>
        <dbReference type="EMBL" id="CAL4073365.1"/>
    </source>
</evidence>
<protein>
    <submittedName>
        <fullName evidence="2">Uncharacterized protein</fullName>
    </submittedName>
</protein>
<keyword evidence="1" id="KW-0472">Membrane</keyword>
<evidence type="ECO:0000313" key="3">
    <source>
        <dbReference type="Proteomes" id="UP001497623"/>
    </source>
</evidence>
<name>A0AAV2QAM4_MEGNR</name>
<gene>
    <name evidence="2" type="ORF">MNOR_LOCUS9105</name>
</gene>
<dbReference type="Proteomes" id="UP001497623">
    <property type="component" value="Unassembled WGS sequence"/>
</dbReference>
<dbReference type="EMBL" id="CAXKWB010004331">
    <property type="protein sequence ID" value="CAL4073365.1"/>
    <property type="molecule type" value="Genomic_DNA"/>
</dbReference>
<sequence>MNILTIIVIITTAKILTIIKITIIMIISNNNILPIFLITITTSSMTVSALDSAVLGKKNITVDSTCPNKEFKIRMHICCFIHIWKVGIAGFQCYNIHKRS</sequence>
<evidence type="ECO:0000256" key="1">
    <source>
        <dbReference type="SAM" id="Phobius"/>
    </source>
</evidence>
<accession>A0AAV2QAM4</accession>
<feature type="transmembrane region" description="Helical" evidence="1">
    <location>
        <begin position="7"/>
        <end position="26"/>
    </location>
</feature>
<organism evidence="2 3">
    <name type="scientific">Meganyctiphanes norvegica</name>
    <name type="common">Northern krill</name>
    <name type="synonym">Thysanopoda norvegica</name>
    <dbReference type="NCBI Taxonomy" id="48144"/>
    <lineage>
        <taxon>Eukaryota</taxon>
        <taxon>Metazoa</taxon>
        <taxon>Ecdysozoa</taxon>
        <taxon>Arthropoda</taxon>
        <taxon>Crustacea</taxon>
        <taxon>Multicrustacea</taxon>
        <taxon>Malacostraca</taxon>
        <taxon>Eumalacostraca</taxon>
        <taxon>Eucarida</taxon>
        <taxon>Euphausiacea</taxon>
        <taxon>Euphausiidae</taxon>
        <taxon>Meganyctiphanes</taxon>
    </lineage>
</organism>
<proteinExistence type="predicted"/>
<dbReference type="AlphaFoldDB" id="A0AAV2QAM4"/>
<keyword evidence="1" id="KW-0812">Transmembrane</keyword>
<keyword evidence="1" id="KW-1133">Transmembrane helix</keyword>
<feature type="transmembrane region" description="Helical" evidence="1">
    <location>
        <begin position="32"/>
        <end position="50"/>
    </location>
</feature>
<keyword evidence="3" id="KW-1185">Reference proteome</keyword>